<proteinExistence type="predicted"/>
<dbReference type="Proteomes" id="UP000799118">
    <property type="component" value="Unassembled WGS sequence"/>
</dbReference>
<sequence>MSHFDDNPVLFFLPPVWETFQNTKLLCSPDRVRRNTRKPILLPTKHDWALVEEGLDLIGPLIVPDLLLSHHSTPSVQSSTPQPSHTPSPQVFGPFYPSHESLDLSTIPRNIHQSKQNMGEQKFIRWFNEMINMGRSNFNISTATSTQKFALNDLDGRWPLRDFAPSRIAITRPGGPFTPGAIQTKEGLFSAIIFRGISFGSRFMQEAPNNYTGLFSSHSHYQQFLISTCPTLTTLAGQDAYFCNMQMYGQPSPRSTRQAEINYMVAASDLLSYLQKTDCLSVLQLAEFVAINPAFKFFGKLGGFMLAIDIYYAGGWRNLVMPSVQDLGDHIQKLGAGAFKGLNKLGLYPGETIAEACRRFDDVIMVSIDSDTRKWIRYDIFLLEHALCKYSKHFPSKY</sequence>
<reference evidence="1" key="1">
    <citation type="journal article" date="2019" name="Environ. Microbiol.">
        <title>Fungal ecological strategies reflected in gene transcription - a case study of two litter decomposers.</title>
        <authorList>
            <person name="Barbi F."/>
            <person name="Kohler A."/>
            <person name="Barry K."/>
            <person name="Baskaran P."/>
            <person name="Daum C."/>
            <person name="Fauchery L."/>
            <person name="Ihrmark K."/>
            <person name="Kuo A."/>
            <person name="LaButti K."/>
            <person name="Lipzen A."/>
            <person name="Morin E."/>
            <person name="Grigoriev I.V."/>
            <person name="Henrissat B."/>
            <person name="Lindahl B."/>
            <person name="Martin F."/>
        </authorList>
    </citation>
    <scope>NUCLEOTIDE SEQUENCE</scope>
    <source>
        <strain evidence="1">JB14</strain>
    </source>
</reference>
<evidence type="ECO:0000313" key="2">
    <source>
        <dbReference type="Proteomes" id="UP000799118"/>
    </source>
</evidence>
<name>A0A6A4H822_9AGAR</name>
<keyword evidence="2" id="KW-1185">Reference proteome</keyword>
<dbReference type="AlphaFoldDB" id="A0A6A4H822"/>
<dbReference type="EMBL" id="ML769574">
    <property type="protein sequence ID" value="KAE9393337.1"/>
    <property type="molecule type" value="Genomic_DNA"/>
</dbReference>
<evidence type="ECO:0000313" key="1">
    <source>
        <dbReference type="EMBL" id="KAE9393337.1"/>
    </source>
</evidence>
<dbReference type="OrthoDB" id="2934473at2759"/>
<gene>
    <name evidence="1" type="ORF">BT96DRAFT_999519</name>
</gene>
<organism evidence="1 2">
    <name type="scientific">Gymnopus androsaceus JB14</name>
    <dbReference type="NCBI Taxonomy" id="1447944"/>
    <lineage>
        <taxon>Eukaryota</taxon>
        <taxon>Fungi</taxon>
        <taxon>Dikarya</taxon>
        <taxon>Basidiomycota</taxon>
        <taxon>Agaricomycotina</taxon>
        <taxon>Agaricomycetes</taxon>
        <taxon>Agaricomycetidae</taxon>
        <taxon>Agaricales</taxon>
        <taxon>Marasmiineae</taxon>
        <taxon>Omphalotaceae</taxon>
        <taxon>Gymnopus</taxon>
    </lineage>
</organism>
<accession>A0A6A4H822</accession>
<protein>
    <submittedName>
        <fullName evidence="1">Uncharacterized protein</fullName>
    </submittedName>
</protein>